<evidence type="ECO:0000256" key="2">
    <source>
        <dbReference type="ARBA" id="ARBA00023235"/>
    </source>
</evidence>
<evidence type="ECO:0000313" key="4">
    <source>
        <dbReference type="EMBL" id="GAI03884.1"/>
    </source>
</evidence>
<feature type="domain" description="Trigger factor C-terminal" evidence="3">
    <location>
        <begin position="20"/>
        <end position="176"/>
    </location>
</feature>
<keyword evidence="1" id="KW-0697">Rotamase</keyword>
<dbReference type="GO" id="GO:0003755">
    <property type="term" value="F:peptidyl-prolyl cis-trans isomerase activity"/>
    <property type="evidence" value="ECO:0007669"/>
    <property type="project" value="UniProtKB-KW"/>
</dbReference>
<dbReference type="Pfam" id="PF05698">
    <property type="entry name" value="Trigger_C"/>
    <property type="match status" value="1"/>
</dbReference>
<dbReference type="Gene3D" id="1.10.3120.10">
    <property type="entry name" value="Trigger factor, C-terminal domain"/>
    <property type="match status" value="1"/>
</dbReference>
<dbReference type="InterPro" id="IPR008880">
    <property type="entry name" value="Trigger_fac_C"/>
</dbReference>
<proteinExistence type="predicted"/>
<gene>
    <name evidence="4" type="ORF">S06H3_11817</name>
</gene>
<name>X1MC00_9ZZZZ</name>
<dbReference type="GO" id="GO:0006457">
    <property type="term" value="P:protein folding"/>
    <property type="evidence" value="ECO:0007669"/>
    <property type="project" value="InterPro"/>
</dbReference>
<dbReference type="AlphaFoldDB" id="X1MC00"/>
<organism evidence="4">
    <name type="scientific">marine sediment metagenome</name>
    <dbReference type="NCBI Taxonomy" id="412755"/>
    <lineage>
        <taxon>unclassified sequences</taxon>
        <taxon>metagenomes</taxon>
        <taxon>ecological metagenomes</taxon>
    </lineage>
</organism>
<reference evidence="4" key="1">
    <citation type="journal article" date="2014" name="Front. Microbiol.">
        <title>High frequency of phylogenetically diverse reductive dehalogenase-homologous genes in deep subseafloor sedimentary metagenomes.</title>
        <authorList>
            <person name="Kawai M."/>
            <person name="Futagami T."/>
            <person name="Toyoda A."/>
            <person name="Takaki Y."/>
            <person name="Nishi S."/>
            <person name="Hori S."/>
            <person name="Arai W."/>
            <person name="Tsubouchi T."/>
            <person name="Morono Y."/>
            <person name="Uchiyama I."/>
            <person name="Ito T."/>
            <person name="Fujiyama A."/>
            <person name="Inagaki F."/>
            <person name="Takami H."/>
        </authorList>
    </citation>
    <scope>NUCLEOTIDE SEQUENCE</scope>
    <source>
        <strain evidence="4">Expedition CK06-06</strain>
    </source>
</reference>
<evidence type="ECO:0000259" key="3">
    <source>
        <dbReference type="Pfam" id="PF05698"/>
    </source>
</evidence>
<dbReference type="GO" id="GO:0015031">
    <property type="term" value="P:protein transport"/>
    <property type="evidence" value="ECO:0007669"/>
    <property type="project" value="InterPro"/>
</dbReference>
<keyword evidence="2" id="KW-0413">Isomerase</keyword>
<dbReference type="EMBL" id="BARV01005812">
    <property type="protein sequence ID" value="GAI03884.1"/>
    <property type="molecule type" value="Genomic_DNA"/>
</dbReference>
<accession>X1MC00</accession>
<dbReference type="InterPro" id="IPR027304">
    <property type="entry name" value="Trigger_fact/SurA_dom_sf"/>
</dbReference>
<evidence type="ECO:0000256" key="1">
    <source>
        <dbReference type="ARBA" id="ARBA00023110"/>
    </source>
</evidence>
<comment type="caution">
    <text evidence="4">The sequence shown here is derived from an EMBL/GenBank/DDBJ whole genome shotgun (WGS) entry which is preliminary data.</text>
</comment>
<dbReference type="SUPFAM" id="SSF109998">
    <property type="entry name" value="Triger factor/SurA peptide-binding domain-like"/>
    <property type="match status" value="1"/>
</dbReference>
<sequence>MELPELNDDFARSLGKFKNLEELKQSVREGIRKEKTIKETQRRRTEILEKISRALKFEIPQVLIDLEKDRMLDDLKKEMTQGLKMTFEDYLKKIQKTEKELRDSFSEEAQKKVKNLLILRELGKKEKIMVSEEEIKTAANGFLKNYPGTSQVKKEIDLDRLKEYYRGILYNEKIFERLENFSK</sequence>
<protein>
    <recommendedName>
        <fullName evidence="3">Trigger factor C-terminal domain-containing protein</fullName>
    </recommendedName>
</protein>
<dbReference type="InterPro" id="IPR037041">
    <property type="entry name" value="Trigger_fac_C_sf"/>
</dbReference>